<feature type="binding site" evidence="11">
    <location>
        <position position="300"/>
    </location>
    <ligand>
        <name>a 1,2-diacyl-sn-glycero-3-phospho-(1D-myo-inositol-3,4,5-trisphosphate)</name>
        <dbReference type="ChEBI" id="CHEBI:57836"/>
    </ligand>
</feature>
<dbReference type="InterPro" id="IPR018240">
    <property type="entry name" value="Clathrin_mu_CS"/>
</dbReference>
<keyword evidence="14" id="KW-1185">Reference proteome</keyword>
<evidence type="ECO:0000256" key="10">
    <source>
        <dbReference type="PIRNR" id="PIRNR005992"/>
    </source>
</evidence>
<dbReference type="CDD" id="cd14836">
    <property type="entry name" value="AP2_Mu_N"/>
    <property type="match status" value="1"/>
</dbReference>
<dbReference type="Pfam" id="PF01217">
    <property type="entry name" value="Clat_adaptor_s"/>
    <property type="match status" value="1"/>
</dbReference>
<keyword evidence="5" id="KW-1003">Cell membrane</keyword>
<name>A0AAQ5YEQ4_AMPOC</name>
<keyword evidence="8" id="KW-0472">Membrane</keyword>
<evidence type="ECO:0000259" key="12">
    <source>
        <dbReference type="PROSITE" id="PS51072"/>
    </source>
</evidence>
<organism evidence="13 14">
    <name type="scientific">Amphiprion ocellaris</name>
    <name type="common">Clown anemonefish</name>
    <dbReference type="NCBI Taxonomy" id="80972"/>
    <lineage>
        <taxon>Eukaryota</taxon>
        <taxon>Metazoa</taxon>
        <taxon>Chordata</taxon>
        <taxon>Craniata</taxon>
        <taxon>Vertebrata</taxon>
        <taxon>Euteleostomi</taxon>
        <taxon>Actinopterygii</taxon>
        <taxon>Neopterygii</taxon>
        <taxon>Teleostei</taxon>
        <taxon>Neoteleostei</taxon>
        <taxon>Acanthomorphata</taxon>
        <taxon>Ovalentaria</taxon>
        <taxon>Pomacentridae</taxon>
        <taxon>Amphiprion</taxon>
    </lineage>
</organism>
<evidence type="ECO:0000256" key="8">
    <source>
        <dbReference type="ARBA" id="ARBA00023136"/>
    </source>
</evidence>
<evidence type="ECO:0000256" key="2">
    <source>
        <dbReference type="ARBA" id="ARBA00004277"/>
    </source>
</evidence>
<dbReference type="PROSITE" id="PS00990">
    <property type="entry name" value="CLAT_ADAPTOR_M_1"/>
    <property type="match status" value="1"/>
</dbReference>
<evidence type="ECO:0000313" key="14">
    <source>
        <dbReference type="Proteomes" id="UP001501940"/>
    </source>
</evidence>
<dbReference type="InterPro" id="IPR036168">
    <property type="entry name" value="AP2_Mu_C_sf"/>
</dbReference>
<dbReference type="GO" id="GO:0005905">
    <property type="term" value="C:clathrin-coated pit"/>
    <property type="evidence" value="ECO:0007669"/>
    <property type="project" value="UniProtKB-KW"/>
</dbReference>
<dbReference type="AlphaFoldDB" id="A0AAQ5YEQ4"/>
<proteinExistence type="inferred from homology"/>
<evidence type="ECO:0000313" key="13">
    <source>
        <dbReference type="Ensembl" id="ENSAOCP00000050075.1"/>
    </source>
</evidence>
<dbReference type="InterPro" id="IPR043532">
    <property type="entry name" value="AP2_Mu_N"/>
</dbReference>
<dbReference type="InterPro" id="IPR001392">
    <property type="entry name" value="Clathrin_mu"/>
</dbReference>
<dbReference type="InterPro" id="IPR043512">
    <property type="entry name" value="Mu2_C"/>
</dbReference>
<dbReference type="PIRSF" id="PIRSF005992">
    <property type="entry name" value="Clathrin_mu"/>
    <property type="match status" value="1"/>
</dbReference>
<dbReference type="GeneTree" id="ENSGT00940000165747"/>
<evidence type="ECO:0000256" key="3">
    <source>
        <dbReference type="ARBA" id="ARBA00005324"/>
    </source>
</evidence>
<keyword evidence="9" id="KW-0168">Coated pit</keyword>
<accession>A0AAQ5YEQ4</accession>
<dbReference type="SUPFAM" id="SSF49447">
    <property type="entry name" value="Second domain of Mu2 adaptin subunit (ap50) of ap2 adaptor"/>
    <property type="match status" value="1"/>
</dbReference>
<dbReference type="CDD" id="cd09251">
    <property type="entry name" value="AP-2_Mu2_Cterm"/>
    <property type="match status" value="1"/>
</dbReference>
<dbReference type="SUPFAM" id="SSF64356">
    <property type="entry name" value="SNARE-like"/>
    <property type="match status" value="1"/>
</dbReference>
<sequence>MIGGLFIYNHKGEVLISRVYRDDIGRNAVDAFRVNVIHARQQVRSPVTNIARTSFFHVKRSNIWLAAATKQNVNAAMVFEFLYKMCDVMTAYFGKISEENVKNNFVLIYELLDEILDFGYPQNSETGALKTFITQQGIKSQSKEEQSQITSQVTGQIGWRREGIKYRRNELFLDVLESVNLLMSPQGQVLSAHVSGRVVMKSYLSGMPECKFGMNDKIVIDKQGKGGGSEDAAKRYRTTKDIILPFRVIPLVREVGRTKLEVKVVIKSNFKSSLLAQKIEVRVPTPLNTSGVQLICMKGKAKYKASENAIVWKIKRMAGMKESQISAEIELLPTNDKKKWARPPISMNFEVPFAPSGLKVRYLKVFEPKLNYSDHDVIKWVRYIGRSGIYETRC</sequence>
<dbReference type="GO" id="GO:0030131">
    <property type="term" value="C:clathrin adaptor complex"/>
    <property type="evidence" value="ECO:0007669"/>
    <property type="project" value="UniProtKB-UniRule"/>
</dbReference>
<dbReference type="Gene3D" id="2.60.40.1170">
    <property type="entry name" value="Mu homology domain, subdomain B"/>
    <property type="match status" value="3"/>
</dbReference>
<dbReference type="GO" id="GO:0006897">
    <property type="term" value="P:endocytosis"/>
    <property type="evidence" value="ECO:0007669"/>
    <property type="project" value="UniProtKB-KW"/>
</dbReference>
<protein>
    <recommendedName>
        <fullName evidence="12">MHD domain-containing protein</fullName>
    </recommendedName>
</protein>
<comment type="subcellular location">
    <subcellularLocation>
        <location evidence="1">Cell membrane</location>
    </subcellularLocation>
    <subcellularLocation>
        <location evidence="2">Membrane</location>
        <location evidence="2">Coated pit</location>
        <topology evidence="2">Peripheral membrane protein</topology>
        <orientation evidence="2">Cytoplasmic side</orientation>
    </subcellularLocation>
</comment>
<dbReference type="PANTHER" id="PTHR10529">
    <property type="entry name" value="AP COMPLEX SUBUNIT MU"/>
    <property type="match status" value="1"/>
</dbReference>
<dbReference type="FunFam" id="2.60.40.1170:FF:000003">
    <property type="entry name" value="Putative AP-2 complex subunit mu"/>
    <property type="match status" value="1"/>
</dbReference>
<dbReference type="InterPro" id="IPR028565">
    <property type="entry name" value="MHD"/>
</dbReference>
<dbReference type="GO" id="GO:0006886">
    <property type="term" value="P:intracellular protein transport"/>
    <property type="evidence" value="ECO:0007669"/>
    <property type="project" value="UniProtKB-UniRule"/>
</dbReference>
<comment type="similarity">
    <text evidence="3 10">Belongs to the adaptor complexes medium subunit family.</text>
</comment>
<dbReference type="InterPro" id="IPR022775">
    <property type="entry name" value="AP_mu_sigma_su"/>
</dbReference>
<dbReference type="Pfam" id="PF00928">
    <property type="entry name" value="Adap_comp_sub"/>
    <property type="match status" value="2"/>
</dbReference>
<dbReference type="Ensembl" id="ENSAOCT00000047578.1">
    <property type="protein sequence ID" value="ENSAOCP00000050075.1"/>
    <property type="gene ID" value="ENSAOCG00000007028.2"/>
</dbReference>
<keyword evidence="7 10" id="KW-0653">Protein transport</keyword>
<evidence type="ECO:0000256" key="11">
    <source>
        <dbReference type="PIRSR" id="PIRSR005992-1"/>
    </source>
</evidence>
<reference evidence="13 14" key="1">
    <citation type="submission" date="2022-01" db="EMBL/GenBank/DDBJ databases">
        <title>A chromosome-scale genome assembly of the false clownfish, Amphiprion ocellaris.</title>
        <authorList>
            <person name="Ryu T."/>
        </authorList>
    </citation>
    <scope>NUCLEOTIDE SEQUENCE [LARGE SCALE GENOMIC DNA]</scope>
</reference>
<evidence type="ECO:0000256" key="9">
    <source>
        <dbReference type="ARBA" id="ARBA00023176"/>
    </source>
</evidence>
<dbReference type="GO" id="GO:0005886">
    <property type="term" value="C:plasma membrane"/>
    <property type="evidence" value="ECO:0007669"/>
    <property type="project" value="UniProtKB-SubCell"/>
</dbReference>
<reference evidence="13" key="2">
    <citation type="submission" date="2025-08" db="UniProtKB">
        <authorList>
            <consortium name="Ensembl"/>
        </authorList>
    </citation>
    <scope>IDENTIFICATION</scope>
</reference>
<evidence type="ECO:0000256" key="6">
    <source>
        <dbReference type="ARBA" id="ARBA00022583"/>
    </source>
</evidence>
<keyword evidence="4 10" id="KW-0813">Transport</keyword>
<dbReference type="Gene3D" id="3.30.450.60">
    <property type="match status" value="1"/>
</dbReference>
<keyword evidence="11" id="KW-0446">Lipid-binding</keyword>
<feature type="binding site" evidence="11">
    <location>
        <position position="315"/>
    </location>
    <ligand>
        <name>a 1,2-diacyl-sn-glycero-3-phospho-(1D-myo-inositol-3,4,5-trisphosphate)</name>
        <dbReference type="ChEBI" id="CHEBI:57836"/>
    </ligand>
</feature>
<dbReference type="InterPro" id="IPR050431">
    <property type="entry name" value="Adaptor_comp_med_subunit"/>
</dbReference>
<reference evidence="13" key="3">
    <citation type="submission" date="2025-09" db="UniProtKB">
        <authorList>
            <consortium name="Ensembl"/>
        </authorList>
    </citation>
    <scope>IDENTIFICATION</scope>
</reference>
<dbReference type="FunFam" id="3.30.450.60:FF:000002">
    <property type="entry name" value="AP-2 complex subunit mu, putative"/>
    <property type="match status" value="1"/>
</dbReference>
<dbReference type="InterPro" id="IPR011012">
    <property type="entry name" value="Longin-like_dom_sf"/>
</dbReference>
<feature type="domain" description="MHD" evidence="12">
    <location>
        <begin position="168"/>
        <end position="393"/>
    </location>
</feature>
<feature type="binding site" evidence="11">
    <location>
        <position position="302"/>
    </location>
    <ligand>
        <name>a 1,2-diacyl-sn-glycero-3-phospho-(1D-myo-inositol-3,4,5-trisphosphate)</name>
        <dbReference type="ChEBI" id="CHEBI:57836"/>
    </ligand>
</feature>
<evidence type="ECO:0000256" key="5">
    <source>
        <dbReference type="ARBA" id="ARBA00022475"/>
    </source>
</evidence>
<evidence type="ECO:0000256" key="4">
    <source>
        <dbReference type="ARBA" id="ARBA00022448"/>
    </source>
</evidence>
<keyword evidence="6" id="KW-0254">Endocytosis</keyword>
<evidence type="ECO:0000256" key="1">
    <source>
        <dbReference type="ARBA" id="ARBA00004236"/>
    </source>
</evidence>
<dbReference type="PRINTS" id="PR00314">
    <property type="entry name" value="CLATHRINADPT"/>
</dbReference>
<evidence type="ECO:0000256" key="7">
    <source>
        <dbReference type="ARBA" id="ARBA00022927"/>
    </source>
</evidence>
<feature type="binding site" evidence="11">
    <location>
        <position position="313"/>
    </location>
    <ligand>
        <name>a 1,2-diacyl-sn-glycero-3-phospho-(1D-myo-inositol-3,4,5-trisphosphate)</name>
        <dbReference type="ChEBI" id="CHEBI:57836"/>
    </ligand>
</feature>
<feature type="binding site" evidence="11">
    <location>
        <position position="304"/>
    </location>
    <ligand>
        <name>a 1,2-diacyl-sn-glycero-3-phospho-(1D-myo-inositol-3,4,5-trisphosphate)</name>
        <dbReference type="ChEBI" id="CHEBI:57836"/>
    </ligand>
</feature>
<dbReference type="Proteomes" id="UP001501940">
    <property type="component" value="Chromosome 7"/>
</dbReference>
<dbReference type="GO" id="GO:0008289">
    <property type="term" value="F:lipid binding"/>
    <property type="evidence" value="ECO:0007669"/>
    <property type="project" value="UniProtKB-KW"/>
</dbReference>
<dbReference type="PROSITE" id="PS51072">
    <property type="entry name" value="MHD"/>
    <property type="match status" value="1"/>
</dbReference>